<feature type="domain" description="EamA" evidence="7">
    <location>
        <begin position="159"/>
        <end position="291"/>
    </location>
</feature>
<proteinExistence type="inferred from homology"/>
<dbReference type="AlphaFoldDB" id="I0GW27"/>
<feature type="transmembrane region" description="Helical" evidence="6">
    <location>
        <begin position="35"/>
        <end position="56"/>
    </location>
</feature>
<feature type="transmembrane region" description="Helical" evidence="6">
    <location>
        <begin position="251"/>
        <end position="268"/>
    </location>
</feature>
<feature type="transmembrane region" description="Helical" evidence="6">
    <location>
        <begin position="153"/>
        <end position="174"/>
    </location>
</feature>
<dbReference type="HOGENOM" id="CLU_033863_19_0_9"/>
<keyword evidence="3 6" id="KW-0812">Transmembrane</keyword>
<dbReference type="OrthoDB" id="9810818at2"/>
<sequence length="299" mass="32578">MTERKKGLAMVCLGASMWGGSGVAGQYLLQDCGFSTAWLVVSRMLIAGVLFLLMDFAHYRESPLQIWKDRKDAKDILIFAIFGMLAVQYTYFACIQQGNAAAATVLQYLMPIIIISYNSLVSHKLPQYIELICVAMAVLGTFLLVTHGKLDTLSIPLNALLWGLASAAAAAIYTMKPKRLIRKWRAPLVIGWGMLLGGLALMPLCPPWQFSGVWNDFSALIYAYVIVFGTVIAFGCYLGSIKYIQPAEASILGSVEPLSAIILSIIFLNASFGFMDIIGTALIIGTVFLLTRKSPTKGA</sequence>
<dbReference type="Proteomes" id="UP000007887">
    <property type="component" value="Plasmid pSRC1"/>
</dbReference>
<dbReference type="PATRIC" id="fig|927704.6.peg.3080"/>
<geneLocation type="plasmid" evidence="8 9">
    <name>pSRC1</name>
</geneLocation>
<dbReference type="RefSeq" id="WP_014431173.1">
    <property type="nucleotide sequence ID" value="NC_017078.1"/>
</dbReference>
<protein>
    <submittedName>
        <fullName evidence="8">Putative membrane protein</fullName>
    </submittedName>
</protein>
<evidence type="ECO:0000256" key="4">
    <source>
        <dbReference type="ARBA" id="ARBA00022989"/>
    </source>
</evidence>
<feature type="transmembrane region" description="Helical" evidence="6">
    <location>
        <begin position="100"/>
        <end position="121"/>
    </location>
</feature>
<comment type="subcellular location">
    <subcellularLocation>
        <location evidence="1">Membrane</location>
        <topology evidence="1">Multi-pass membrane protein</topology>
    </subcellularLocation>
</comment>
<dbReference type="Pfam" id="PF00892">
    <property type="entry name" value="EamA"/>
    <property type="match status" value="2"/>
</dbReference>
<evidence type="ECO:0000256" key="2">
    <source>
        <dbReference type="ARBA" id="ARBA00007362"/>
    </source>
</evidence>
<evidence type="ECO:0000313" key="8">
    <source>
        <dbReference type="EMBL" id="BAL84964.1"/>
    </source>
</evidence>
<reference evidence="8 9" key="1">
    <citation type="submission" date="2011-10" db="EMBL/GenBank/DDBJ databases">
        <title>Whole genome sequence of Selenomonas ruminantium subsp. lactilytica TAM6421.</title>
        <authorList>
            <person name="Oguchi A."/>
            <person name="Ankai A."/>
            <person name="Kaneko J."/>
            <person name="Yamada-Narita S."/>
            <person name="Fukui S."/>
            <person name="Takahashi M."/>
            <person name="Onodera T."/>
            <person name="Kojima S."/>
            <person name="Fushimi T."/>
            <person name="Abe N."/>
            <person name="Kamio Y."/>
            <person name="Yamazaki S."/>
            <person name="Fujita N."/>
        </authorList>
    </citation>
    <scope>NUCLEOTIDE SEQUENCE [LARGE SCALE GENOMIC DNA]</scope>
    <source>
        <strain evidence="9">NBRC 103574 / TAM6421</strain>
        <plasmid evidence="8 9">pSRC1</plasmid>
    </source>
</reference>
<evidence type="ECO:0000256" key="3">
    <source>
        <dbReference type="ARBA" id="ARBA00022692"/>
    </source>
</evidence>
<dbReference type="EMBL" id="AP012299">
    <property type="protein sequence ID" value="BAL84964.1"/>
    <property type="molecule type" value="Genomic_DNA"/>
</dbReference>
<feature type="transmembrane region" description="Helical" evidence="6">
    <location>
        <begin position="186"/>
        <end position="209"/>
    </location>
</feature>
<dbReference type="SUPFAM" id="SSF103481">
    <property type="entry name" value="Multidrug resistance efflux transporter EmrE"/>
    <property type="match status" value="2"/>
</dbReference>
<organism evidence="8 9">
    <name type="scientific">Selenomonas ruminantium subsp. lactilytica (strain NBRC 103574 / TAM6421)</name>
    <dbReference type="NCBI Taxonomy" id="927704"/>
    <lineage>
        <taxon>Bacteria</taxon>
        <taxon>Bacillati</taxon>
        <taxon>Bacillota</taxon>
        <taxon>Negativicutes</taxon>
        <taxon>Selenomonadales</taxon>
        <taxon>Selenomonadaceae</taxon>
        <taxon>Selenomonas</taxon>
    </lineage>
</organism>
<feature type="transmembrane region" description="Helical" evidence="6">
    <location>
        <begin position="76"/>
        <end position="94"/>
    </location>
</feature>
<accession>I0GW27</accession>
<evidence type="ECO:0000259" key="7">
    <source>
        <dbReference type="Pfam" id="PF00892"/>
    </source>
</evidence>
<keyword evidence="8" id="KW-0614">Plasmid</keyword>
<name>I0GW27_SELRL</name>
<dbReference type="KEGG" id="sri:SELR_pSRC101570"/>
<dbReference type="InterPro" id="IPR000620">
    <property type="entry name" value="EamA_dom"/>
</dbReference>
<evidence type="ECO:0000256" key="1">
    <source>
        <dbReference type="ARBA" id="ARBA00004141"/>
    </source>
</evidence>
<dbReference type="PANTHER" id="PTHR32322:SF2">
    <property type="entry name" value="EAMA DOMAIN-CONTAINING PROTEIN"/>
    <property type="match status" value="1"/>
</dbReference>
<dbReference type="PANTHER" id="PTHR32322">
    <property type="entry name" value="INNER MEMBRANE TRANSPORTER"/>
    <property type="match status" value="1"/>
</dbReference>
<feature type="domain" description="EamA" evidence="7">
    <location>
        <begin position="6"/>
        <end position="145"/>
    </location>
</feature>
<feature type="transmembrane region" description="Helical" evidence="6">
    <location>
        <begin position="128"/>
        <end position="147"/>
    </location>
</feature>
<gene>
    <name evidence="8" type="ordered locus">SELR_pSRC101570</name>
</gene>
<feature type="transmembrane region" description="Helical" evidence="6">
    <location>
        <begin position="274"/>
        <end position="291"/>
    </location>
</feature>
<evidence type="ECO:0000313" key="9">
    <source>
        <dbReference type="Proteomes" id="UP000007887"/>
    </source>
</evidence>
<dbReference type="GO" id="GO:0016020">
    <property type="term" value="C:membrane"/>
    <property type="evidence" value="ECO:0007669"/>
    <property type="project" value="UniProtKB-SubCell"/>
</dbReference>
<evidence type="ECO:0000256" key="6">
    <source>
        <dbReference type="SAM" id="Phobius"/>
    </source>
</evidence>
<feature type="transmembrane region" description="Helical" evidence="6">
    <location>
        <begin position="221"/>
        <end position="239"/>
    </location>
</feature>
<keyword evidence="5 6" id="KW-0472">Membrane</keyword>
<feature type="transmembrane region" description="Helical" evidence="6">
    <location>
        <begin position="7"/>
        <end position="29"/>
    </location>
</feature>
<comment type="similarity">
    <text evidence="2">Belongs to the EamA transporter family.</text>
</comment>
<evidence type="ECO:0000256" key="5">
    <source>
        <dbReference type="ARBA" id="ARBA00023136"/>
    </source>
</evidence>
<dbReference type="InterPro" id="IPR050638">
    <property type="entry name" value="AA-Vitamin_Transporters"/>
</dbReference>
<keyword evidence="4 6" id="KW-1133">Transmembrane helix</keyword>
<dbReference type="InterPro" id="IPR037185">
    <property type="entry name" value="EmrE-like"/>
</dbReference>